<dbReference type="EMBL" id="JAACYS010000034">
    <property type="protein sequence ID" value="NCU17800.1"/>
    <property type="molecule type" value="Genomic_DNA"/>
</dbReference>
<dbReference type="Gene3D" id="2.40.240.20">
    <property type="entry name" value="Hypothetical PUA domain-like, domain 1"/>
    <property type="match status" value="1"/>
</dbReference>
<keyword evidence="2" id="KW-1185">Reference proteome</keyword>
<dbReference type="InterPro" id="IPR019699">
    <property type="entry name" value="DUF2584"/>
</dbReference>
<organism evidence="1 2">
    <name type="scientific">Pallidibacillus pasinlerensis</name>
    <dbReference type="NCBI Taxonomy" id="2703818"/>
    <lineage>
        <taxon>Bacteria</taxon>
        <taxon>Bacillati</taxon>
        <taxon>Bacillota</taxon>
        <taxon>Bacilli</taxon>
        <taxon>Bacillales</taxon>
        <taxon>Bacillaceae</taxon>
        <taxon>Pallidibacillus</taxon>
    </lineage>
</organism>
<dbReference type="Pfam" id="PF10763">
    <property type="entry name" value="DUF2584"/>
    <property type="match status" value="1"/>
</dbReference>
<evidence type="ECO:0000313" key="2">
    <source>
        <dbReference type="Proteomes" id="UP000743899"/>
    </source>
</evidence>
<comment type="caution">
    <text evidence="1">The sequence shown here is derived from an EMBL/GenBank/DDBJ whole genome shotgun (WGS) entry which is preliminary data.</text>
</comment>
<reference evidence="1 2" key="1">
    <citation type="submission" date="2020-01" db="EMBL/GenBank/DDBJ databases">
        <title>A novel Bacillus sp. from Pasinler.</title>
        <authorList>
            <person name="Adiguzel A."/>
            <person name="Ay H."/>
            <person name="Baltaci M.O."/>
        </authorList>
    </citation>
    <scope>NUCLEOTIDE SEQUENCE [LARGE SCALE GENOMIC DNA]</scope>
    <source>
        <strain evidence="1 2">P1</strain>
    </source>
</reference>
<dbReference type="InterPro" id="IPR015947">
    <property type="entry name" value="PUA-like_sf"/>
</dbReference>
<accession>A0ABX0A8L3</accession>
<sequence length="80" mass="9168">MAMSIQIESFINTYGKEKRIEENNFELILDGYHLYPMDVPIYVKRRESDTPVGEGIIKSLLLSEGKTKIVYTLTALKSIN</sequence>
<dbReference type="RefSeq" id="WP_161920631.1">
    <property type="nucleotide sequence ID" value="NZ_JAACYS010000034.1"/>
</dbReference>
<protein>
    <submittedName>
        <fullName evidence="1">DUF2584 family protein</fullName>
    </submittedName>
</protein>
<evidence type="ECO:0000313" key="1">
    <source>
        <dbReference type="EMBL" id="NCU17800.1"/>
    </source>
</evidence>
<dbReference type="SUPFAM" id="SSF88697">
    <property type="entry name" value="PUA domain-like"/>
    <property type="match status" value="1"/>
</dbReference>
<gene>
    <name evidence="1" type="ORF">GW534_08640</name>
</gene>
<dbReference type="Proteomes" id="UP000743899">
    <property type="component" value="Unassembled WGS sequence"/>
</dbReference>
<name>A0ABX0A8L3_9BACI</name>
<proteinExistence type="predicted"/>